<name>A0ABP5ECZ3_9PSEU</name>
<protein>
    <submittedName>
        <fullName evidence="3">Uncharacterized protein</fullName>
    </submittedName>
</protein>
<organism evidence="3 4">
    <name type="scientific">Amycolatopsis minnesotensis</name>
    <dbReference type="NCBI Taxonomy" id="337894"/>
    <lineage>
        <taxon>Bacteria</taxon>
        <taxon>Bacillati</taxon>
        <taxon>Actinomycetota</taxon>
        <taxon>Actinomycetes</taxon>
        <taxon>Pseudonocardiales</taxon>
        <taxon>Pseudonocardiaceae</taxon>
        <taxon>Amycolatopsis</taxon>
    </lineage>
</organism>
<evidence type="ECO:0000313" key="3">
    <source>
        <dbReference type="EMBL" id="GAA1992922.1"/>
    </source>
</evidence>
<gene>
    <name evidence="3" type="ORF">GCM10009754_85050</name>
</gene>
<proteinExistence type="predicted"/>
<comment type="caution">
    <text evidence="3">The sequence shown here is derived from an EMBL/GenBank/DDBJ whole genome shotgun (WGS) entry which is preliminary data.</text>
</comment>
<reference evidence="4" key="1">
    <citation type="journal article" date="2019" name="Int. J. Syst. Evol. Microbiol.">
        <title>The Global Catalogue of Microorganisms (GCM) 10K type strain sequencing project: providing services to taxonomists for standard genome sequencing and annotation.</title>
        <authorList>
            <consortium name="The Broad Institute Genomics Platform"/>
            <consortium name="The Broad Institute Genome Sequencing Center for Infectious Disease"/>
            <person name="Wu L."/>
            <person name="Ma J."/>
        </authorList>
    </citation>
    <scope>NUCLEOTIDE SEQUENCE [LARGE SCALE GENOMIC DNA]</scope>
    <source>
        <strain evidence="4">JCM 14545</strain>
    </source>
</reference>
<sequence length="111" mass="11902">MWVPTHTGCGPSATGYLVAEGVHPRAVDPTFVDTVRPRTRRHRSTAKLPGGNLAVSTLQPTRPRAAPRSSREPEPILEGQKSGTEAFLVKLFAVVPLLAVVAAVPLAWGWD</sequence>
<keyword evidence="4" id="KW-1185">Reference proteome</keyword>
<accession>A0ABP5ECZ3</accession>
<evidence type="ECO:0000256" key="1">
    <source>
        <dbReference type="SAM" id="MobiDB-lite"/>
    </source>
</evidence>
<evidence type="ECO:0000256" key="2">
    <source>
        <dbReference type="SAM" id="Phobius"/>
    </source>
</evidence>
<evidence type="ECO:0000313" key="4">
    <source>
        <dbReference type="Proteomes" id="UP001501116"/>
    </source>
</evidence>
<keyword evidence="2" id="KW-0812">Transmembrane</keyword>
<dbReference type="Proteomes" id="UP001501116">
    <property type="component" value="Unassembled WGS sequence"/>
</dbReference>
<keyword evidence="2" id="KW-0472">Membrane</keyword>
<dbReference type="EMBL" id="BAAANN010000068">
    <property type="protein sequence ID" value="GAA1992922.1"/>
    <property type="molecule type" value="Genomic_DNA"/>
</dbReference>
<feature type="transmembrane region" description="Helical" evidence="2">
    <location>
        <begin position="87"/>
        <end position="108"/>
    </location>
</feature>
<keyword evidence="2" id="KW-1133">Transmembrane helix</keyword>
<feature type="region of interest" description="Disordered" evidence="1">
    <location>
        <begin position="36"/>
        <end position="79"/>
    </location>
</feature>